<dbReference type="InterPro" id="IPR013656">
    <property type="entry name" value="PAS_4"/>
</dbReference>
<dbReference type="eggNOG" id="COG5000">
    <property type="taxonomic scope" value="Bacteria"/>
</dbReference>
<dbReference type="STRING" id="714943.Mucpa_6377"/>
<evidence type="ECO:0000313" key="2">
    <source>
        <dbReference type="EMBL" id="EHQ30431.1"/>
    </source>
</evidence>
<evidence type="ECO:0000259" key="1">
    <source>
        <dbReference type="Pfam" id="PF08448"/>
    </source>
</evidence>
<keyword evidence="3" id="KW-1185">Reference proteome</keyword>
<evidence type="ECO:0000313" key="3">
    <source>
        <dbReference type="Proteomes" id="UP000002774"/>
    </source>
</evidence>
<dbReference type="Proteomes" id="UP000002774">
    <property type="component" value="Chromosome"/>
</dbReference>
<dbReference type="OrthoDB" id="9124519at2"/>
<gene>
    <name evidence="2" type="ORF">Mucpa_6377</name>
</gene>
<dbReference type="EMBL" id="CM001403">
    <property type="protein sequence ID" value="EHQ30431.1"/>
    <property type="molecule type" value="Genomic_DNA"/>
</dbReference>
<dbReference type="RefSeq" id="WP_008512164.1">
    <property type="nucleotide sequence ID" value="NZ_CM001403.1"/>
</dbReference>
<feature type="domain" description="PAS fold-4" evidence="1">
    <location>
        <begin position="18"/>
        <end position="128"/>
    </location>
</feature>
<dbReference type="HOGENOM" id="CLU_1353404_0_0_10"/>
<reference evidence="2" key="1">
    <citation type="submission" date="2011-09" db="EMBL/GenBank/DDBJ databases">
        <title>The permanent draft genome of Mucilaginibacter paludis DSM 18603.</title>
        <authorList>
            <consortium name="US DOE Joint Genome Institute (JGI-PGF)"/>
            <person name="Lucas S."/>
            <person name="Han J."/>
            <person name="Lapidus A."/>
            <person name="Bruce D."/>
            <person name="Goodwin L."/>
            <person name="Pitluck S."/>
            <person name="Peters L."/>
            <person name="Kyrpides N."/>
            <person name="Mavromatis K."/>
            <person name="Ivanova N."/>
            <person name="Mikhailova N."/>
            <person name="Held B."/>
            <person name="Detter J.C."/>
            <person name="Tapia R."/>
            <person name="Han C."/>
            <person name="Land M."/>
            <person name="Hauser L."/>
            <person name="Markowitz V."/>
            <person name="Cheng J.-F."/>
            <person name="Hugenholtz P."/>
            <person name="Woyke T."/>
            <person name="Wu D."/>
            <person name="Tindall B."/>
            <person name="Brambilla E."/>
            <person name="Klenk H.-P."/>
            <person name="Eisen J.A."/>
        </authorList>
    </citation>
    <scope>NUCLEOTIDE SEQUENCE [LARGE SCALE GENOMIC DNA]</scope>
    <source>
        <strain evidence="2">DSM 18603</strain>
    </source>
</reference>
<proteinExistence type="predicted"/>
<dbReference type="Gene3D" id="3.30.450.20">
    <property type="entry name" value="PAS domain"/>
    <property type="match status" value="1"/>
</dbReference>
<organism evidence="2 3">
    <name type="scientific">Mucilaginibacter paludis DSM 18603</name>
    <dbReference type="NCBI Taxonomy" id="714943"/>
    <lineage>
        <taxon>Bacteria</taxon>
        <taxon>Pseudomonadati</taxon>
        <taxon>Bacteroidota</taxon>
        <taxon>Sphingobacteriia</taxon>
        <taxon>Sphingobacteriales</taxon>
        <taxon>Sphingobacteriaceae</taxon>
        <taxon>Mucilaginibacter</taxon>
    </lineage>
</organism>
<sequence>MRLQAELDKLSLKYNAVFNSLQSYHIILDKHLNVVDFNEASVGLIKTVFNKQIKIGQPVINYLNDELADQLLTNCRRALAGETFTVERKLNLINNIPTWWMAEYAPAYDTTRQIAGLVFNATDITTRKNYEAKIELQNAKLRAISLMQSHDIRGPVCTLMGLLNLLRDEGMMEKSIYLPLMEATIQELDKQVSNIVECAAGL</sequence>
<dbReference type="CDD" id="cd00130">
    <property type="entry name" value="PAS"/>
    <property type="match status" value="1"/>
</dbReference>
<dbReference type="Pfam" id="PF08448">
    <property type="entry name" value="PAS_4"/>
    <property type="match status" value="1"/>
</dbReference>
<dbReference type="AlphaFoldDB" id="H1Y7U5"/>
<dbReference type="InterPro" id="IPR000014">
    <property type="entry name" value="PAS"/>
</dbReference>
<dbReference type="SUPFAM" id="SSF55785">
    <property type="entry name" value="PYP-like sensor domain (PAS domain)"/>
    <property type="match status" value="1"/>
</dbReference>
<protein>
    <submittedName>
        <fullName evidence="2">PAS fold-4 domain protein</fullName>
    </submittedName>
</protein>
<name>H1Y7U5_9SPHI</name>
<dbReference type="InterPro" id="IPR035965">
    <property type="entry name" value="PAS-like_dom_sf"/>
</dbReference>
<accession>H1Y7U5</accession>